<dbReference type="EMBL" id="QRMZ01000010">
    <property type="protein sequence ID" value="RHK06403.1"/>
    <property type="molecule type" value="Genomic_DNA"/>
</dbReference>
<dbReference type="Proteomes" id="UP000286288">
    <property type="component" value="Unassembled WGS sequence"/>
</dbReference>
<name>A0A1L8SBD2_ENTCA</name>
<evidence type="ECO:0000256" key="2">
    <source>
        <dbReference type="ARBA" id="ARBA00022670"/>
    </source>
</evidence>
<dbReference type="InterPro" id="IPR046778">
    <property type="entry name" value="UPF0758_N"/>
</dbReference>
<dbReference type="Pfam" id="PF20582">
    <property type="entry name" value="UPF0758_N"/>
    <property type="match status" value="1"/>
</dbReference>
<gene>
    <name evidence="9" type="ORF">DW084_09035</name>
</gene>
<proteinExistence type="inferred from homology"/>
<dbReference type="Pfam" id="PF04002">
    <property type="entry name" value="RadC"/>
    <property type="match status" value="1"/>
</dbReference>
<dbReference type="GO" id="GO:0006508">
    <property type="term" value="P:proteolysis"/>
    <property type="evidence" value="ECO:0007669"/>
    <property type="project" value="UniProtKB-KW"/>
</dbReference>
<evidence type="ECO:0000313" key="9">
    <source>
        <dbReference type="EMBL" id="RHK06403.1"/>
    </source>
</evidence>
<dbReference type="Gene3D" id="1.10.150.20">
    <property type="entry name" value="5' to 3' exonuclease, C-terminal subdomain"/>
    <property type="match status" value="1"/>
</dbReference>
<keyword evidence="3" id="KW-0479">Metal-binding</keyword>
<keyword evidence="2" id="KW-0645">Protease</keyword>
<evidence type="ECO:0000256" key="4">
    <source>
        <dbReference type="ARBA" id="ARBA00022801"/>
    </source>
</evidence>
<evidence type="ECO:0000259" key="8">
    <source>
        <dbReference type="PROSITE" id="PS50249"/>
    </source>
</evidence>
<evidence type="ECO:0000256" key="5">
    <source>
        <dbReference type="ARBA" id="ARBA00022833"/>
    </source>
</evidence>
<comment type="caution">
    <text evidence="9">The sequence shown here is derived from an EMBL/GenBank/DDBJ whole genome shotgun (WGS) entry which is preliminary data.</text>
</comment>
<dbReference type="RefSeq" id="WP_005225154.1">
    <property type="nucleotide sequence ID" value="NZ_BAAAXK010000015.1"/>
</dbReference>
<evidence type="ECO:0000256" key="1">
    <source>
        <dbReference type="ARBA" id="ARBA00010243"/>
    </source>
</evidence>
<dbReference type="PANTHER" id="PTHR30471">
    <property type="entry name" value="DNA REPAIR PROTEIN RADC"/>
    <property type="match status" value="1"/>
</dbReference>
<comment type="similarity">
    <text evidence="1 7">Belongs to the UPF0758 family.</text>
</comment>
<dbReference type="GO" id="GO:0046872">
    <property type="term" value="F:metal ion binding"/>
    <property type="evidence" value="ECO:0007669"/>
    <property type="project" value="UniProtKB-KW"/>
</dbReference>
<dbReference type="PROSITE" id="PS50249">
    <property type="entry name" value="MPN"/>
    <property type="match status" value="1"/>
</dbReference>
<dbReference type="InterPro" id="IPR037518">
    <property type="entry name" value="MPN"/>
</dbReference>
<dbReference type="Gene3D" id="3.40.140.10">
    <property type="entry name" value="Cytidine Deaminase, domain 2"/>
    <property type="match status" value="1"/>
</dbReference>
<feature type="domain" description="MPN" evidence="8">
    <location>
        <begin position="102"/>
        <end position="225"/>
    </location>
</feature>
<reference evidence="9 10" key="1">
    <citation type="submission" date="2018-08" db="EMBL/GenBank/DDBJ databases">
        <title>A genome reference for cultivated species of the human gut microbiota.</title>
        <authorList>
            <person name="Zou Y."/>
            <person name="Xue W."/>
            <person name="Luo G."/>
        </authorList>
    </citation>
    <scope>NUCLEOTIDE SEQUENCE [LARGE SCALE GENOMIC DNA]</scope>
    <source>
        <strain evidence="9 10">AF48-16</strain>
    </source>
</reference>
<dbReference type="NCBIfam" id="TIGR00608">
    <property type="entry name" value="radc"/>
    <property type="match status" value="1"/>
</dbReference>
<keyword evidence="4" id="KW-0378">Hydrolase</keyword>
<dbReference type="SUPFAM" id="SSF47781">
    <property type="entry name" value="RuvA domain 2-like"/>
    <property type="match status" value="1"/>
</dbReference>
<dbReference type="InterPro" id="IPR001405">
    <property type="entry name" value="UPF0758"/>
</dbReference>
<sequence length="230" mass="26015">MINETVIPQSSFPRERLVEYGVDALSNQELLAILLRTGSRPLNVLELAASVLNRFQELYELKQATIDELQEIRGVGQIKAIEIKAMVELGVRIQRSAQPKYGKVNSSMAIAHQLIQELKDCRQEHLLGLYLNTKNEIIQKKTIFIGSLNQSIAHPREIFHWAVRYSAARVIVVHNHPSGSPQASEADLLFTRRLIKCGDLMGIDILDHLIIGDNAYVSLREEGLWQQEDV</sequence>
<keyword evidence="6" id="KW-0482">Metalloprotease</keyword>
<organism evidence="9 10">
    <name type="scientific">Enterococcus casseliflavus</name>
    <name type="common">Enterococcus flavescens</name>
    <dbReference type="NCBI Taxonomy" id="37734"/>
    <lineage>
        <taxon>Bacteria</taxon>
        <taxon>Bacillati</taxon>
        <taxon>Bacillota</taxon>
        <taxon>Bacilli</taxon>
        <taxon>Lactobacillales</taxon>
        <taxon>Enterococcaceae</taxon>
        <taxon>Enterococcus</taxon>
    </lineage>
</organism>
<dbReference type="PANTHER" id="PTHR30471:SF3">
    <property type="entry name" value="UPF0758 PROTEIN YEES-RELATED"/>
    <property type="match status" value="1"/>
</dbReference>
<dbReference type="InterPro" id="IPR025657">
    <property type="entry name" value="RadC_JAB"/>
</dbReference>
<dbReference type="PROSITE" id="PS01302">
    <property type="entry name" value="UPF0758"/>
    <property type="match status" value="1"/>
</dbReference>
<dbReference type="AlphaFoldDB" id="A0A1L8SBD2"/>
<evidence type="ECO:0000313" key="10">
    <source>
        <dbReference type="Proteomes" id="UP000286288"/>
    </source>
</evidence>
<dbReference type="InterPro" id="IPR010994">
    <property type="entry name" value="RuvA_2-like"/>
</dbReference>
<evidence type="ECO:0000256" key="7">
    <source>
        <dbReference type="RuleBase" id="RU003797"/>
    </source>
</evidence>
<protein>
    <submittedName>
        <fullName evidence="9">JAB domain-containing protein</fullName>
    </submittedName>
</protein>
<dbReference type="NCBIfam" id="NF000642">
    <property type="entry name" value="PRK00024.1"/>
    <property type="match status" value="1"/>
</dbReference>
<keyword evidence="5" id="KW-0862">Zinc</keyword>
<dbReference type="GO" id="GO:0008237">
    <property type="term" value="F:metallopeptidase activity"/>
    <property type="evidence" value="ECO:0007669"/>
    <property type="project" value="UniProtKB-KW"/>
</dbReference>
<evidence type="ECO:0000256" key="6">
    <source>
        <dbReference type="ARBA" id="ARBA00023049"/>
    </source>
</evidence>
<accession>A0A1L8SBD2</accession>
<dbReference type="InterPro" id="IPR020891">
    <property type="entry name" value="UPF0758_CS"/>
</dbReference>
<evidence type="ECO:0000256" key="3">
    <source>
        <dbReference type="ARBA" id="ARBA00022723"/>
    </source>
</evidence>
<dbReference type="CDD" id="cd08071">
    <property type="entry name" value="MPN_DUF2466"/>
    <property type="match status" value="1"/>
</dbReference>